<keyword evidence="1" id="KW-0677">Repeat</keyword>
<dbReference type="InterPro" id="IPR021790">
    <property type="entry name" value="PTBP1-like_RRM2"/>
</dbReference>
<name>A0A6A4X5E2_AMPAM</name>
<feature type="compositionally biased region" description="Basic and acidic residues" evidence="4">
    <location>
        <begin position="15"/>
        <end position="27"/>
    </location>
</feature>
<dbReference type="InterPro" id="IPR000504">
    <property type="entry name" value="RRM_dom"/>
</dbReference>
<dbReference type="CDD" id="cd12427">
    <property type="entry name" value="RRM4_hnRNPL_like"/>
    <property type="match status" value="1"/>
</dbReference>
<dbReference type="InterPro" id="IPR035979">
    <property type="entry name" value="RBD_domain_sf"/>
</dbReference>
<feature type="domain" description="RRM" evidence="5">
    <location>
        <begin position="296"/>
        <end position="370"/>
    </location>
</feature>
<keyword evidence="2 3" id="KW-0694">RNA-binding</keyword>
<organism evidence="6 7">
    <name type="scientific">Amphibalanus amphitrite</name>
    <name type="common">Striped barnacle</name>
    <name type="synonym">Balanus amphitrite</name>
    <dbReference type="NCBI Taxonomy" id="1232801"/>
    <lineage>
        <taxon>Eukaryota</taxon>
        <taxon>Metazoa</taxon>
        <taxon>Ecdysozoa</taxon>
        <taxon>Arthropoda</taxon>
        <taxon>Crustacea</taxon>
        <taxon>Multicrustacea</taxon>
        <taxon>Cirripedia</taxon>
        <taxon>Thoracica</taxon>
        <taxon>Thoracicalcarea</taxon>
        <taxon>Balanomorpha</taxon>
        <taxon>Balanoidea</taxon>
        <taxon>Balanidae</taxon>
        <taxon>Amphibalaninae</taxon>
        <taxon>Amphibalanus</taxon>
    </lineage>
</organism>
<dbReference type="AlphaFoldDB" id="A0A6A4X5E2"/>
<feature type="region of interest" description="Disordered" evidence="4">
    <location>
        <begin position="1"/>
        <end position="40"/>
    </location>
</feature>
<dbReference type="Proteomes" id="UP000440578">
    <property type="component" value="Unassembled WGS sequence"/>
</dbReference>
<dbReference type="Pfam" id="PF13893">
    <property type="entry name" value="RRM_5"/>
    <property type="match status" value="1"/>
</dbReference>
<dbReference type="GO" id="GO:1990904">
    <property type="term" value="C:ribonucleoprotein complex"/>
    <property type="evidence" value="ECO:0007669"/>
    <property type="project" value="UniProtKB-KW"/>
</dbReference>
<dbReference type="SMART" id="SM00360">
    <property type="entry name" value="RRM"/>
    <property type="match status" value="2"/>
</dbReference>
<keyword evidence="6" id="KW-0687">Ribonucleoprotein</keyword>
<dbReference type="EMBL" id="VIIS01000137">
    <property type="protein sequence ID" value="KAF0312719.1"/>
    <property type="molecule type" value="Genomic_DNA"/>
</dbReference>
<dbReference type="InterPro" id="IPR012677">
    <property type="entry name" value="Nucleotide-bd_a/b_plait_sf"/>
</dbReference>
<protein>
    <submittedName>
        <fullName evidence="6">Heterogeneous nuclear ribonucleoprotein L</fullName>
    </submittedName>
</protein>
<gene>
    <name evidence="6" type="primary">Hnrnpl</name>
    <name evidence="6" type="ORF">FJT64_001715</name>
</gene>
<proteinExistence type="predicted"/>
<evidence type="ECO:0000256" key="2">
    <source>
        <dbReference type="ARBA" id="ARBA00022884"/>
    </source>
</evidence>
<dbReference type="Gene3D" id="3.30.70.330">
    <property type="match status" value="3"/>
</dbReference>
<dbReference type="PANTHER" id="PTHR15592">
    <property type="entry name" value="MATRIN 3/NUCLEAR PROTEIN 220-RELATED"/>
    <property type="match status" value="1"/>
</dbReference>
<evidence type="ECO:0000256" key="1">
    <source>
        <dbReference type="ARBA" id="ARBA00022737"/>
    </source>
</evidence>
<evidence type="ECO:0000256" key="3">
    <source>
        <dbReference type="PROSITE-ProRule" id="PRU00176"/>
    </source>
</evidence>
<dbReference type="SUPFAM" id="SSF54928">
    <property type="entry name" value="RNA-binding domain, RBD"/>
    <property type="match status" value="3"/>
</dbReference>
<dbReference type="Pfam" id="PF11835">
    <property type="entry name" value="RRM_8"/>
    <property type="match status" value="1"/>
</dbReference>
<dbReference type="FunFam" id="3.30.70.330:FF:000072">
    <property type="entry name" value="heterogeneous nuclear ribonucleoprotein L isoform X1"/>
    <property type="match status" value="1"/>
</dbReference>
<dbReference type="PROSITE" id="PS50102">
    <property type="entry name" value="RRM"/>
    <property type="match status" value="1"/>
</dbReference>
<evidence type="ECO:0000313" key="7">
    <source>
        <dbReference type="Proteomes" id="UP000440578"/>
    </source>
</evidence>
<keyword evidence="7" id="KW-1185">Reference proteome</keyword>
<accession>A0A6A4X5E2</accession>
<feature type="compositionally biased region" description="Basic and acidic residues" evidence="4">
    <location>
        <begin position="508"/>
        <end position="526"/>
    </location>
</feature>
<dbReference type="CDD" id="cd12694">
    <property type="entry name" value="RRM2_hnRNPL_like"/>
    <property type="match status" value="1"/>
</dbReference>
<dbReference type="OrthoDB" id="302770at2759"/>
<sequence length="532" mass="56902">MNGMQMEGYGGKRHRSDEMGSHGDSMHGGHGPPRKRKDFEPMPPNHILLFTVMNPVYPITVDILHTICSPHARVIRIVIFQKNGVQAMIEFESVEAACAVREALNGADIYSGCCTLKIEFAKPERLNVSRNDQRSWDYTVPGPGQEMDVPPVKKAPLLPEPPAAFGGGGGGGGYVPEPRGLPPAEPMRGSRMAAPLSDRGGYGGGADRGYGGVSDRYMGGGGGGGSDYGGRGGVSDYGGRGGGSDYGGRGGGGGYGGPVQDYGGRMGDRRGGRDDRVAGGMGMGGGGGGGGPQQGAVLMVYDMDKDRMNPDRLFNIFCQYGNVVRIKFLKTKEGCAMIQLEDAIAVERALANLNSVEFFGCRMQLSYSKQPYLNEVQQPHTLPDGTSSYGDYSRNRNNRFLDPAKASKNRIQGPSRILHFYNMPPGMSNDEINELFTSHELAPPESIKMFPARSERSCSGLMEFSSVAEAVEGLAVINHLPVPHSNSKFPYTLKLCFSSTRGGGGGPREGRGGRGDDRDDRGRGGDDGDQYY</sequence>
<dbReference type="InterPro" id="IPR055204">
    <property type="entry name" value="HNRNPL_RRM"/>
</dbReference>
<dbReference type="CDD" id="cd12424">
    <property type="entry name" value="RRM3_hnRNPL_like"/>
    <property type="match status" value="1"/>
</dbReference>
<comment type="caution">
    <text evidence="6">The sequence shown here is derived from an EMBL/GenBank/DDBJ whole genome shotgun (WGS) entry which is preliminary data.</text>
</comment>
<reference evidence="6 7" key="1">
    <citation type="submission" date="2019-07" db="EMBL/GenBank/DDBJ databases">
        <title>Draft genome assembly of a fouling barnacle, Amphibalanus amphitrite (Darwin, 1854): The first reference genome for Thecostraca.</title>
        <authorList>
            <person name="Kim W."/>
        </authorList>
    </citation>
    <scope>NUCLEOTIDE SEQUENCE [LARGE SCALE GENOMIC DNA]</scope>
    <source>
        <strain evidence="6">SNU_AA5</strain>
        <tissue evidence="6">Soma without cirri and trophi</tissue>
    </source>
</reference>
<evidence type="ECO:0000259" key="5">
    <source>
        <dbReference type="PROSITE" id="PS50102"/>
    </source>
</evidence>
<evidence type="ECO:0000256" key="4">
    <source>
        <dbReference type="SAM" id="MobiDB-lite"/>
    </source>
</evidence>
<evidence type="ECO:0000313" key="6">
    <source>
        <dbReference type="EMBL" id="KAF0312719.1"/>
    </source>
</evidence>
<feature type="region of interest" description="Disordered" evidence="4">
    <location>
        <begin position="500"/>
        <end position="532"/>
    </location>
</feature>
<dbReference type="Pfam" id="PF22976">
    <property type="entry name" value="RRM_10"/>
    <property type="match status" value="1"/>
</dbReference>
<dbReference type="GO" id="GO:0003723">
    <property type="term" value="F:RNA binding"/>
    <property type="evidence" value="ECO:0007669"/>
    <property type="project" value="UniProtKB-UniRule"/>
</dbReference>